<proteinExistence type="predicted"/>
<sequence>MREVSVSRFVGATPAEVKRALTPERVVEYEGSFQVREVTETGSSTLVTAGATGLELTLSFEDREDGLRYAQQGKAGPFDHMETVLSVAAEDDGSRVTARSTVSLGVPPTALTDRV</sequence>
<evidence type="ECO:0000313" key="1">
    <source>
        <dbReference type="EMBL" id="MFC6726926.1"/>
    </source>
</evidence>
<reference evidence="1 2" key="1">
    <citation type="journal article" date="2019" name="Int. J. Syst. Evol. Microbiol.">
        <title>The Global Catalogue of Microorganisms (GCM) 10K type strain sequencing project: providing services to taxonomists for standard genome sequencing and annotation.</title>
        <authorList>
            <consortium name="The Broad Institute Genomics Platform"/>
            <consortium name="The Broad Institute Genome Sequencing Center for Infectious Disease"/>
            <person name="Wu L."/>
            <person name="Ma J."/>
        </authorList>
    </citation>
    <scope>NUCLEOTIDE SEQUENCE [LARGE SCALE GENOMIC DNA]</scope>
    <source>
        <strain evidence="1 2">NBRC 111368</strain>
    </source>
</reference>
<comment type="caution">
    <text evidence="1">The sequence shown here is derived from an EMBL/GenBank/DDBJ whole genome shotgun (WGS) entry which is preliminary data.</text>
</comment>
<accession>A0ABD5S5Z2</accession>
<dbReference type="Proteomes" id="UP001596328">
    <property type="component" value="Unassembled WGS sequence"/>
</dbReference>
<feature type="non-terminal residue" evidence="1">
    <location>
        <position position="115"/>
    </location>
</feature>
<organism evidence="1 2">
    <name type="scientific">Halobium palmae</name>
    <dbReference type="NCBI Taxonomy" id="1776492"/>
    <lineage>
        <taxon>Archaea</taxon>
        <taxon>Methanobacteriati</taxon>
        <taxon>Methanobacteriota</taxon>
        <taxon>Stenosarchaea group</taxon>
        <taxon>Halobacteria</taxon>
        <taxon>Halobacteriales</taxon>
        <taxon>Haloferacaceae</taxon>
        <taxon>Halobium</taxon>
    </lineage>
</organism>
<dbReference type="InterPro" id="IPR023393">
    <property type="entry name" value="START-like_dom_sf"/>
</dbReference>
<evidence type="ECO:0000313" key="2">
    <source>
        <dbReference type="Proteomes" id="UP001596328"/>
    </source>
</evidence>
<dbReference type="SUPFAM" id="SSF55961">
    <property type="entry name" value="Bet v1-like"/>
    <property type="match status" value="1"/>
</dbReference>
<protein>
    <submittedName>
        <fullName evidence="1">SRPBCC family protein</fullName>
    </submittedName>
</protein>
<keyword evidence="2" id="KW-1185">Reference proteome</keyword>
<dbReference type="AlphaFoldDB" id="A0ABD5S5Z2"/>
<dbReference type="EMBL" id="JBHSWU010001519">
    <property type="protein sequence ID" value="MFC6726926.1"/>
    <property type="molecule type" value="Genomic_DNA"/>
</dbReference>
<dbReference type="Gene3D" id="3.30.530.20">
    <property type="match status" value="1"/>
</dbReference>
<gene>
    <name evidence="1" type="ORF">ACFQE1_21615</name>
</gene>
<name>A0ABD5S5Z2_9EURY</name>